<evidence type="ECO:0000313" key="2">
    <source>
        <dbReference type="Proteomes" id="UP000323257"/>
    </source>
</evidence>
<sequence length="132" mass="15190">MVRRKKAGTTKLGVNTKGKRKLVHCERSYFWYVKEDDEDYGRIKLFIVSDDKKFIVSYEVGQSKQVRIPFIVVMGLEFGGLKNGGRSSWVRVQTPLWDDEVITPGLVKTIIEWSLMGKESLVFVDWNGNVIC</sequence>
<reference evidence="1 2" key="1">
    <citation type="submission" date="2019-07" db="EMBL/GenBank/DDBJ databases">
        <title>Genomic Encyclopedia of Type Strains, Phase III (KMG-III): the genomes of soil and plant-associated and newly described type strains.</title>
        <authorList>
            <person name="Whitman W."/>
        </authorList>
    </citation>
    <scope>NUCLEOTIDE SEQUENCE [LARGE SCALE GENOMIC DNA]</scope>
    <source>
        <strain evidence="1 2">BL24</strain>
    </source>
</reference>
<evidence type="ECO:0000313" key="1">
    <source>
        <dbReference type="EMBL" id="TYP72107.1"/>
    </source>
</evidence>
<accession>A0A5S5BYJ0</accession>
<comment type="caution">
    <text evidence="1">The sequence shown here is derived from an EMBL/GenBank/DDBJ whole genome shotgun (WGS) entry which is preliminary data.</text>
</comment>
<proteinExistence type="predicted"/>
<dbReference type="EMBL" id="VNHS01000009">
    <property type="protein sequence ID" value="TYP72107.1"/>
    <property type="molecule type" value="Genomic_DNA"/>
</dbReference>
<dbReference type="Proteomes" id="UP000323257">
    <property type="component" value="Unassembled WGS sequence"/>
</dbReference>
<dbReference type="AlphaFoldDB" id="A0A5S5BYJ0"/>
<protein>
    <submittedName>
        <fullName evidence="1">Uncharacterized protein</fullName>
    </submittedName>
</protein>
<gene>
    <name evidence="1" type="ORF">BCM02_109386</name>
</gene>
<dbReference type="RefSeq" id="WP_246183531.1">
    <property type="nucleotide sequence ID" value="NZ_VNHS01000009.1"/>
</dbReference>
<name>A0A5S5BYJ0_9BACL</name>
<keyword evidence="2" id="KW-1185">Reference proteome</keyword>
<organism evidence="1 2">
    <name type="scientific">Paenibacillus methanolicus</name>
    <dbReference type="NCBI Taxonomy" id="582686"/>
    <lineage>
        <taxon>Bacteria</taxon>
        <taxon>Bacillati</taxon>
        <taxon>Bacillota</taxon>
        <taxon>Bacilli</taxon>
        <taxon>Bacillales</taxon>
        <taxon>Paenibacillaceae</taxon>
        <taxon>Paenibacillus</taxon>
    </lineage>
</organism>